<feature type="transmembrane region" description="Helical" evidence="2">
    <location>
        <begin position="15"/>
        <end position="34"/>
    </location>
</feature>
<dbReference type="STRING" id="1802591.A2113_03130"/>
<sequence>MDLPKTHLKSAKGQILILFLLVLVVGVAIVLSVASRTITDIRTTTTSDESNRAYFAAEAGIEEALQQLQSGGVVPDAASGGLKTSFPTVNTEAVTADVTPTAGSAVFVYPEDVKKDDVVQVALLEDFLGDVFDPLNLGWSGTNLDFYWSSSSDDSSAETPAVEISVVYYCPGGTCPGFPAGQSFGVSKIAFDPYTTRGPKPNNFCTNVEKAGPYTFPGESKEFYFKATVNVFQGVGNENCNGLKLDATNTKPVLARVRLLYNSTLASPVAVESPAPNPPLPLQGTVLESTGTTSSGVTRKLQVTRLYPALPALFDYVLFSGSTLSK</sequence>
<dbReference type="AlphaFoldDB" id="A0A1G1W3S5"/>
<evidence type="ECO:0008006" key="5">
    <source>
        <dbReference type="Google" id="ProtNLM"/>
    </source>
</evidence>
<keyword evidence="2" id="KW-1133">Transmembrane helix</keyword>
<keyword evidence="2" id="KW-0812">Transmembrane</keyword>
<dbReference type="Proteomes" id="UP000176299">
    <property type="component" value="Unassembled WGS sequence"/>
</dbReference>
<accession>A0A1G1W3S5</accession>
<organism evidence="3 4">
    <name type="scientific">Candidatus Woykebacteria bacterium GWA1_44_8</name>
    <dbReference type="NCBI Taxonomy" id="1802591"/>
    <lineage>
        <taxon>Bacteria</taxon>
        <taxon>Candidatus Woykeibacteriota</taxon>
    </lineage>
</organism>
<feature type="region of interest" description="Disordered" evidence="1">
    <location>
        <begin position="272"/>
        <end position="294"/>
    </location>
</feature>
<proteinExistence type="predicted"/>
<evidence type="ECO:0000256" key="2">
    <source>
        <dbReference type="SAM" id="Phobius"/>
    </source>
</evidence>
<evidence type="ECO:0000313" key="4">
    <source>
        <dbReference type="Proteomes" id="UP000176299"/>
    </source>
</evidence>
<evidence type="ECO:0000313" key="3">
    <source>
        <dbReference type="EMBL" id="OGY22244.1"/>
    </source>
</evidence>
<dbReference type="EMBL" id="MHCN01000007">
    <property type="protein sequence ID" value="OGY22244.1"/>
    <property type="molecule type" value="Genomic_DNA"/>
</dbReference>
<name>A0A1G1W3S5_9BACT</name>
<reference evidence="3 4" key="1">
    <citation type="journal article" date="2016" name="Nat. Commun.">
        <title>Thousands of microbial genomes shed light on interconnected biogeochemical processes in an aquifer system.</title>
        <authorList>
            <person name="Anantharaman K."/>
            <person name="Brown C.T."/>
            <person name="Hug L.A."/>
            <person name="Sharon I."/>
            <person name="Castelle C.J."/>
            <person name="Probst A.J."/>
            <person name="Thomas B.C."/>
            <person name="Singh A."/>
            <person name="Wilkins M.J."/>
            <person name="Karaoz U."/>
            <person name="Brodie E.L."/>
            <person name="Williams K.H."/>
            <person name="Hubbard S.S."/>
            <person name="Banfield J.F."/>
        </authorList>
    </citation>
    <scope>NUCLEOTIDE SEQUENCE [LARGE SCALE GENOMIC DNA]</scope>
</reference>
<protein>
    <recommendedName>
        <fullName evidence="5">Type 4 fimbrial biogenesis protein PilX N-terminal domain-containing protein</fullName>
    </recommendedName>
</protein>
<evidence type="ECO:0000256" key="1">
    <source>
        <dbReference type="SAM" id="MobiDB-lite"/>
    </source>
</evidence>
<gene>
    <name evidence="3" type="ORF">A2113_03130</name>
</gene>
<comment type="caution">
    <text evidence="3">The sequence shown here is derived from an EMBL/GenBank/DDBJ whole genome shotgun (WGS) entry which is preliminary data.</text>
</comment>
<keyword evidence="2" id="KW-0472">Membrane</keyword>